<evidence type="ECO:0000313" key="2">
    <source>
        <dbReference type="Proteomes" id="UP001235840"/>
    </source>
</evidence>
<dbReference type="SUPFAM" id="SSF101386">
    <property type="entry name" value="all-alpha NTP pyrophosphatases"/>
    <property type="match status" value="1"/>
</dbReference>
<dbReference type="GO" id="GO:0016787">
    <property type="term" value="F:hydrolase activity"/>
    <property type="evidence" value="ECO:0007669"/>
    <property type="project" value="UniProtKB-KW"/>
</dbReference>
<reference evidence="1 2" key="1">
    <citation type="submission" date="2023-07" db="EMBL/GenBank/DDBJ databases">
        <title>Genomic Encyclopedia of Type Strains, Phase IV (KMG-IV): sequencing the most valuable type-strain genomes for metagenomic binning, comparative biology and taxonomic classification.</title>
        <authorList>
            <person name="Goeker M."/>
        </authorList>
    </citation>
    <scope>NUCLEOTIDE SEQUENCE [LARGE SCALE GENOMIC DNA]</scope>
    <source>
        <strain evidence="1 2">DSM 12751</strain>
    </source>
</reference>
<evidence type="ECO:0000313" key="1">
    <source>
        <dbReference type="EMBL" id="MDQ0166846.1"/>
    </source>
</evidence>
<dbReference type="CDD" id="cd11523">
    <property type="entry name" value="NTP-PPase"/>
    <property type="match status" value="1"/>
</dbReference>
<protein>
    <submittedName>
        <fullName evidence="1">NTP pyrophosphatase (Non-canonical NTP hydrolase)</fullName>
    </submittedName>
</protein>
<name>A0ABT9W0U1_9BACI</name>
<proteinExistence type="predicted"/>
<accession>A0ABT9W0U1</accession>
<keyword evidence="2" id="KW-1185">Reference proteome</keyword>
<gene>
    <name evidence="1" type="ORF">J2S11_002762</name>
</gene>
<dbReference type="EMBL" id="JAUSTY010000011">
    <property type="protein sequence ID" value="MDQ0166846.1"/>
    <property type="molecule type" value="Genomic_DNA"/>
</dbReference>
<comment type="caution">
    <text evidence="1">The sequence shown here is derived from an EMBL/GenBank/DDBJ whole genome shotgun (WGS) entry which is preliminary data.</text>
</comment>
<sequence length="129" mass="15120">MNKVQELYKEFEKEMGFGMSGDKENPEDSKLFLLYVHMLLTTEVAEVAEEFRKIFYLVKRYTQEGMDPQEAYAKAKQEVRVDLGKELADCLAYICKLGNFFDYDLEDELSKKLNEIRSTRKQPRANVEA</sequence>
<keyword evidence="1" id="KW-0378">Hydrolase</keyword>
<organism evidence="1 2">
    <name type="scientific">Caldalkalibacillus horti</name>
    <dbReference type="NCBI Taxonomy" id="77523"/>
    <lineage>
        <taxon>Bacteria</taxon>
        <taxon>Bacillati</taxon>
        <taxon>Bacillota</taxon>
        <taxon>Bacilli</taxon>
        <taxon>Bacillales</taxon>
        <taxon>Bacillaceae</taxon>
        <taxon>Caldalkalibacillus</taxon>
    </lineage>
</organism>
<dbReference type="Gene3D" id="1.10.287.1080">
    <property type="entry name" value="MazG-like"/>
    <property type="match status" value="1"/>
</dbReference>
<dbReference type="Proteomes" id="UP001235840">
    <property type="component" value="Unassembled WGS sequence"/>
</dbReference>